<protein>
    <submittedName>
        <fullName evidence="4">C-type cytochrome biogenesis protein CcmI</fullName>
    </submittedName>
</protein>
<dbReference type="SUPFAM" id="SSF48452">
    <property type="entry name" value="TPR-like"/>
    <property type="match status" value="1"/>
</dbReference>
<name>A0A2W5N9W6_RHOSU</name>
<evidence type="ECO:0000313" key="4">
    <source>
        <dbReference type="EMBL" id="PZQ49358.1"/>
    </source>
</evidence>
<accession>A0A2W5N9W6</accession>
<feature type="transmembrane region" description="Helical" evidence="3">
    <location>
        <begin position="6"/>
        <end position="27"/>
    </location>
</feature>
<keyword evidence="1" id="KW-0201">Cytochrome c-type biogenesis</keyword>
<sequence>MTATLLFWAIAAAMALGCLALVFAPMLRGRGAALPRARYDAKVFRDQLREIEADKARGLMTEAEARATEIEVSRRLLATAEADAAAGAPGPRRVSRLAGAALIAALLAGGAALYLRLGAPGLEDQPLLARLERAQRERAERPGQAEIEAAIAARRAGEPAAAPGAGTPPGPRIGAVPGISPEDLALIDQLREVLRSRPDDERGHRLLVRTLSGVGDWAGARAAQGEVLRILGDRAGAADYAEWAEYMILATDGYVSPEAEAALGEALTRDPSNPLARYYSGLTLAQGGRPDLAYRMWSGLLAEGPEEAPWIPTIRAQIGEVARLAGLPPPPEATPPAAPGPTAGDVEAAGEMSPEARQSMVEGMVDQLATRLDAEGGGAEDWARLIRAQGVLGRIAAAQASWDKAKAAHAADPAALATLAAAAREAGLTAR</sequence>
<feature type="transmembrane region" description="Helical" evidence="3">
    <location>
        <begin position="97"/>
        <end position="117"/>
    </location>
</feature>
<dbReference type="EMBL" id="QFPW01000007">
    <property type="protein sequence ID" value="PZQ49358.1"/>
    <property type="molecule type" value="Genomic_DNA"/>
</dbReference>
<evidence type="ECO:0000313" key="5">
    <source>
        <dbReference type="Proteomes" id="UP000249185"/>
    </source>
</evidence>
<dbReference type="AlphaFoldDB" id="A0A2W5N9W6"/>
<evidence type="ECO:0000256" key="3">
    <source>
        <dbReference type="SAM" id="Phobius"/>
    </source>
</evidence>
<reference evidence="4 5" key="1">
    <citation type="submission" date="2017-08" db="EMBL/GenBank/DDBJ databases">
        <title>Infants hospitalized years apart are colonized by the same room-sourced microbial strains.</title>
        <authorList>
            <person name="Brooks B."/>
            <person name="Olm M.R."/>
            <person name="Firek B.A."/>
            <person name="Baker R."/>
            <person name="Thomas B.C."/>
            <person name="Morowitz M.J."/>
            <person name="Banfield J.F."/>
        </authorList>
    </citation>
    <scope>NUCLEOTIDE SEQUENCE [LARGE SCALE GENOMIC DNA]</scope>
    <source>
        <strain evidence="4">S2_005_002_R2_34</strain>
    </source>
</reference>
<evidence type="ECO:0000256" key="2">
    <source>
        <dbReference type="SAM" id="MobiDB-lite"/>
    </source>
</evidence>
<dbReference type="InterPro" id="IPR011990">
    <property type="entry name" value="TPR-like_helical_dom_sf"/>
</dbReference>
<keyword evidence="3" id="KW-0812">Transmembrane</keyword>
<gene>
    <name evidence="4" type="primary">ccmI</name>
    <name evidence="4" type="ORF">DI556_10815</name>
</gene>
<dbReference type="GO" id="GO:0017004">
    <property type="term" value="P:cytochrome complex assembly"/>
    <property type="evidence" value="ECO:0007669"/>
    <property type="project" value="UniProtKB-KW"/>
</dbReference>
<feature type="region of interest" description="Disordered" evidence="2">
    <location>
        <begin position="326"/>
        <end position="355"/>
    </location>
</feature>
<keyword evidence="3" id="KW-1133">Transmembrane helix</keyword>
<comment type="caution">
    <text evidence="4">The sequence shown here is derived from an EMBL/GenBank/DDBJ whole genome shotgun (WGS) entry which is preliminary data.</text>
</comment>
<dbReference type="Gene3D" id="1.25.40.10">
    <property type="entry name" value="Tetratricopeptide repeat domain"/>
    <property type="match status" value="1"/>
</dbReference>
<dbReference type="InterPro" id="IPR017560">
    <property type="entry name" value="Cyt_c_biogenesis_CcmI"/>
</dbReference>
<dbReference type="Proteomes" id="UP000249185">
    <property type="component" value="Unassembled WGS sequence"/>
</dbReference>
<dbReference type="NCBIfam" id="TIGR03142">
    <property type="entry name" value="cytochro_ccmI"/>
    <property type="match status" value="1"/>
</dbReference>
<organism evidence="4 5">
    <name type="scientific">Rhodovulum sulfidophilum</name>
    <name type="common">Rhodobacter sulfidophilus</name>
    <dbReference type="NCBI Taxonomy" id="35806"/>
    <lineage>
        <taxon>Bacteria</taxon>
        <taxon>Pseudomonadati</taxon>
        <taxon>Pseudomonadota</taxon>
        <taxon>Alphaproteobacteria</taxon>
        <taxon>Rhodobacterales</taxon>
        <taxon>Paracoccaceae</taxon>
        <taxon>Rhodovulum</taxon>
    </lineage>
</organism>
<keyword evidence="3" id="KW-0472">Membrane</keyword>
<proteinExistence type="predicted"/>
<evidence type="ECO:0000256" key="1">
    <source>
        <dbReference type="ARBA" id="ARBA00022748"/>
    </source>
</evidence>
<feature type="compositionally biased region" description="Pro residues" evidence="2">
    <location>
        <begin position="327"/>
        <end position="339"/>
    </location>
</feature>